<name>A0A174YTX9_9FIRM</name>
<organism evidence="3 4">
    <name type="scientific">Lachnospira eligens</name>
    <dbReference type="NCBI Taxonomy" id="39485"/>
    <lineage>
        <taxon>Bacteria</taxon>
        <taxon>Bacillati</taxon>
        <taxon>Bacillota</taxon>
        <taxon>Clostridia</taxon>
        <taxon>Lachnospirales</taxon>
        <taxon>Lachnospiraceae</taxon>
        <taxon>Lachnospira</taxon>
    </lineage>
</organism>
<dbReference type="EMBL" id="CZBU01000005">
    <property type="protein sequence ID" value="CUQ78553.1"/>
    <property type="molecule type" value="Genomic_DNA"/>
</dbReference>
<dbReference type="AlphaFoldDB" id="A0A174YTX9"/>
<evidence type="ECO:0000313" key="3">
    <source>
        <dbReference type="EMBL" id="CUQ78553.1"/>
    </source>
</evidence>
<keyword evidence="1" id="KW-0812">Transmembrane</keyword>
<evidence type="ECO:0008006" key="5">
    <source>
        <dbReference type="Google" id="ProtNLM"/>
    </source>
</evidence>
<keyword evidence="1" id="KW-0472">Membrane</keyword>
<reference evidence="3 4" key="1">
    <citation type="submission" date="2015-09" db="EMBL/GenBank/DDBJ databases">
        <authorList>
            <consortium name="Pathogen Informatics"/>
        </authorList>
    </citation>
    <scope>NUCLEOTIDE SEQUENCE [LARGE SCALE GENOMIC DNA]</scope>
    <source>
        <strain evidence="3 4">2789STDY5834875</strain>
    </source>
</reference>
<evidence type="ECO:0000256" key="2">
    <source>
        <dbReference type="SAM" id="SignalP"/>
    </source>
</evidence>
<feature type="transmembrane region" description="Helical" evidence="1">
    <location>
        <begin position="451"/>
        <end position="472"/>
    </location>
</feature>
<keyword evidence="2" id="KW-0732">Signal</keyword>
<sequence>MFNKSYIKKAAAIAAVILAATALPVNMANADTQTTGSTVTGSTLTGITANQAASEYTEIRTASELVEAAKTATGNYKLMTDVDMTGIEWTPWDFSGTFDGNGHSILNLSVKTVSKHTMMTYDGNRKEYETYGSGFFGVLKDSKVTGLNIYGARVEVTSTEPCFAAPVAGLADNSDISDCIIKDTYVSLTDSAKMWGTGGIAGFGSGNLDNITTDVTLVCVDTDAAVRDEQFMGGAYAAGFLNIRNCSITIDGYDSDHGYVHDGGLVGMYMVYPLELSKTYQGEVLNNKVKGMITFFEDNTDRRAYCQANMGEVMNWTYAYSGFTSDFKRNETYDYSVTLLPEMCSNPSYSDTVTEATAADFGYTTHTCSTCGYTYSDKYTIHEHKVDNYSVVKEATGTDKKDGIEAGTCSLCNQTVYREYAANVVTDDSEQTAGNKASDSQSKKGLSESTAVFTIIVVVIVAIIIITVVIMVQNNKKKRRHNRKRRRR</sequence>
<dbReference type="RefSeq" id="WP_055216081.1">
    <property type="nucleotide sequence ID" value="NZ_CZBU01000005.1"/>
</dbReference>
<dbReference type="Gene3D" id="2.160.20.110">
    <property type="match status" value="1"/>
</dbReference>
<protein>
    <recommendedName>
        <fullName evidence="5">GLUG domain-containing protein</fullName>
    </recommendedName>
</protein>
<evidence type="ECO:0000256" key="1">
    <source>
        <dbReference type="SAM" id="Phobius"/>
    </source>
</evidence>
<keyword evidence="1" id="KW-1133">Transmembrane helix</keyword>
<accession>A0A174YTX9</accession>
<evidence type="ECO:0000313" key="4">
    <source>
        <dbReference type="Proteomes" id="UP000095621"/>
    </source>
</evidence>
<feature type="chain" id="PRO_5008038362" description="GLUG domain-containing protein" evidence="2">
    <location>
        <begin position="31"/>
        <end position="488"/>
    </location>
</feature>
<proteinExistence type="predicted"/>
<dbReference type="Proteomes" id="UP000095621">
    <property type="component" value="Unassembled WGS sequence"/>
</dbReference>
<feature type="signal peptide" evidence="2">
    <location>
        <begin position="1"/>
        <end position="30"/>
    </location>
</feature>
<dbReference type="OrthoDB" id="2031765at2"/>
<gene>
    <name evidence="3" type="ORF">ERS852490_02201</name>
</gene>